<accession>A0A8H6Z0C2</accession>
<dbReference type="OrthoDB" id="3139566at2759"/>
<sequence length="279" mass="31434">MAISRSISDHTRIPFEQQACLFNLWLRRSQGCPLSIELHEFVVDEWPIDPLHASQALSVVLPHHARWENLDLELSMPPSVEGPMPLLRRLDLWLGHGFDPAVVPKLAFRDVPLLRTVLLNGVAAQCITLPWAQLTALALREARLRDCVPILRAAINLLHCRLGLVRSRGDSAQNFPRITLRVLQSLALVRVYPEDDPLMGYLEIFHVPALRRLRVTEPLLEPNPIDSLKSFVSKTDCSLQELCVTNRSSAIDPDSYLEAFPSTNVSLPCDGWGSYPDEF</sequence>
<evidence type="ECO:0000313" key="2">
    <source>
        <dbReference type="Proteomes" id="UP000623467"/>
    </source>
</evidence>
<dbReference type="Proteomes" id="UP000623467">
    <property type="component" value="Unassembled WGS sequence"/>
</dbReference>
<evidence type="ECO:0000313" key="1">
    <source>
        <dbReference type="EMBL" id="KAF7367551.1"/>
    </source>
</evidence>
<dbReference type="EMBL" id="JACAZH010000005">
    <property type="protein sequence ID" value="KAF7367551.1"/>
    <property type="molecule type" value="Genomic_DNA"/>
</dbReference>
<reference evidence="1" key="1">
    <citation type="submission" date="2020-05" db="EMBL/GenBank/DDBJ databases">
        <title>Mycena genomes resolve the evolution of fungal bioluminescence.</title>
        <authorList>
            <person name="Tsai I.J."/>
        </authorList>
    </citation>
    <scope>NUCLEOTIDE SEQUENCE</scope>
    <source>
        <strain evidence="1">160909Yilan</strain>
    </source>
</reference>
<gene>
    <name evidence="1" type="ORF">MSAN_00818200</name>
</gene>
<organism evidence="1 2">
    <name type="scientific">Mycena sanguinolenta</name>
    <dbReference type="NCBI Taxonomy" id="230812"/>
    <lineage>
        <taxon>Eukaryota</taxon>
        <taxon>Fungi</taxon>
        <taxon>Dikarya</taxon>
        <taxon>Basidiomycota</taxon>
        <taxon>Agaricomycotina</taxon>
        <taxon>Agaricomycetes</taxon>
        <taxon>Agaricomycetidae</taxon>
        <taxon>Agaricales</taxon>
        <taxon>Marasmiineae</taxon>
        <taxon>Mycenaceae</taxon>
        <taxon>Mycena</taxon>
    </lineage>
</organism>
<dbReference type="AlphaFoldDB" id="A0A8H6Z0C2"/>
<proteinExistence type="predicted"/>
<keyword evidence="2" id="KW-1185">Reference proteome</keyword>
<protein>
    <submittedName>
        <fullName evidence="1">Uncharacterized protein</fullName>
    </submittedName>
</protein>
<comment type="caution">
    <text evidence="1">The sequence shown here is derived from an EMBL/GenBank/DDBJ whole genome shotgun (WGS) entry which is preliminary data.</text>
</comment>
<name>A0A8H6Z0C2_9AGAR</name>